<feature type="chain" id="PRO_5028797239" evidence="1">
    <location>
        <begin position="21"/>
        <end position="144"/>
    </location>
</feature>
<dbReference type="OrthoDB" id="3799407at2759"/>
<accession>A0A7C8M4D7</accession>
<reference evidence="2 3" key="1">
    <citation type="submission" date="2020-01" db="EMBL/GenBank/DDBJ databases">
        <authorList>
            <consortium name="DOE Joint Genome Institute"/>
            <person name="Haridas S."/>
            <person name="Albert R."/>
            <person name="Binder M."/>
            <person name="Bloem J."/>
            <person name="Labutti K."/>
            <person name="Salamov A."/>
            <person name="Andreopoulos B."/>
            <person name="Baker S.E."/>
            <person name="Barry K."/>
            <person name="Bills G."/>
            <person name="Bluhm B.H."/>
            <person name="Cannon C."/>
            <person name="Castanera R."/>
            <person name="Culley D.E."/>
            <person name="Daum C."/>
            <person name="Ezra D."/>
            <person name="Gonzalez J.B."/>
            <person name="Henrissat B."/>
            <person name="Kuo A."/>
            <person name="Liang C."/>
            <person name="Lipzen A."/>
            <person name="Lutzoni F."/>
            <person name="Magnuson J."/>
            <person name="Mondo S."/>
            <person name="Nolan M."/>
            <person name="Ohm R."/>
            <person name="Pangilinan J."/>
            <person name="Park H.-J.H."/>
            <person name="Ramirez L."/>
            <person name="Alfaro M."/>
            <person name="Sun H."/>
            <person name="Tritt A."/>
            <person name="Yoshinaga Y."/>
            <person name="Zwiers L.-H.L."/>
            <person name="Turgeon B.G."/>
            <person name="Goodwin S.B."/>
            <person name="Spatafora J.W."/>
            <person name="Crous P.W."/>
            <person name="Grigoriev I.V."/>
        </authorList>
    </citation>
    <scope>NUCLEOTIDE SEQUENCE [LARGE SCALE GENOMIC DNA]</scope>
    <source>
        <strain evidence="2 3">CBS 611.86</strain>
    </source>
</reference>
<feature type="signal peptide" evidence="1">
    <location>
        <begin position="1"/>
        <end position="20"/>
    </location>
</feature>
<proteinExistence type="predicted"/>
<protein>
    <submittedName>
        <fullName evidence="2">Uncharacterized protein</fullName>
    </submittedName>
</protein>
<sequence>MKTLSLRLLAALFAALPTLAAPISSPAATSDTADVGPWHGVDVDVADVATVLIGVAEKNKRDSVEASNSDSASTADVATVLLGIADEKRHAAPPSTADVATVLIGVASKRDGLSKTAREPAPAVKGAYAAFVEEAEAHPEDVLG</sequence>
<keyword evidence="3" id="KW-1185">Reference proteome</keyword>
<dbReference type="EMBL" id="JAADJZ010000019">
    <property type="protein sequence ID" value="KAF2868396.1"/>
    <property type="molecule type" value="Genomic_DNA"/>
</dbReference>
<evidence type="ECO:0000313" key="3">
    <source>
        <dbReference type="Proteomes" id="UP000481861"/>
    </source>
</evidence>
<comment type="caution">
    <text evidence="2">The sequence shown here is derived from an EMBL/GenBank/DDBJ whole genome shotgun (WGS) entry which is preliminary data.</text>
</comment>
<name>A0A7C8M4D7_9PLEO</name>
<dbReference type="AlphaFoldDB" id="A0A7C8M4D7"/>
<evidence type="ECO:0000313" key="2">
    <source>
        <dbReference type="EMBL" id="KAF2868396.1"/>
    </source>
</evidence>
<dbReference type="Proteomes" id="UP000481861">
    <property type="component" value="Unassembled WGS sequence"/>
</dbReference>
<evidence type="ECO:0000256" key="1">
    <source>
        <dbReference type="SAM" id="SignalP"/>
    </source>
</evidence>
<organism evidence="2 3">
    <name type="scientific">Massariosphaeria phaeospora</name>
    <dbReference type="NCBI Taxonomy" id="100035"/>
    <lineage>
        <taxon>Eukaryota</taxon>
        <taxon>Fungi</taxon>
        <taxon>Dikarya</taxon>
        <taxon>Ascomycota</taxon>
        <taxon>Pezizomycotina</taxon>
        <taxon>Dothideomycetes</taxon>
        <taxon>Pleosporomycetidae</taxon>
        <taxon>Pleosporales</taxon>
        <taxon>Pleosporales incertae sedis</taxon>
        <taxon>Massariosphaeria</taxon>
    </lineage>
</organism>
<gene>
    <name evidence="2" type="ORF">BDV95DRAFT_670464</name>
</gene>
<keyword evidence="1" id="KW-0732">Signal</keyword>